<feature type="region of interest" description="Disordered" evidence="2">
    <location>
        <begin position="61"/>
        <end position="106"/>
    </location>
</feature>
<evidence type="ECO:0000256" key="1">
    <source>
        <dbReference type="SAM" id="Coils"/>
    </source>
</evidence>
<keyword evidence="1" id="KW-0175">Coiled coil</keyword>
<keyword evidence="4" id="KW-1185">Reference proteome</keyword>
<sequence>MTTKALRQLGFQPWDRWAAKFEDYIAVSYPEAADEQKTRILNARPRHELPRDVPLLRGEVHGRCEPHDIPSSAQELQARAKRKRSAVPGSADRNPQGPTKRLVPTDRSRRINHRMQNTGVCVTIPASTRRVDRSHKETSEWNRFNRAPDQRCSIGHRQSASCVTEKATYNEIARLDNDTDRFDRLCRGSRDQREYRNNYRNDYRDNDRYYYQRDQNDFRGNMRHRRYEEFITDPIQQKSLKTTRDALVAAERELDEATTALEILEKQEKTRKVSTGAHG</sequence>
<feature type="coiled-coil region" evidence="1">
    <location>
        <begin position="240"/>
        <end position="267"/>
    </location>
</feature>
<dbReference type="EMBL" id="CADEPM010000008">
    <property type="protein sequence ID" value="CAB3409573.1"/>
    <property type="molecule type" value="Genomic_DNA"/>
</dbReference>
<name>A0A8S1F6U7_9PELO</name>
<accession>A0A8S1F6U7</accession>
<dbReference type="AlphaFoldDB" id="A0A8S1F6U7"/>
<reference evidence="3 4" key="1">
    <citation type="submission" date="2020-04" db="EMBL/GenBank/DDBJ databases">
        <authorList>
            <person name="Laetsch R D."/>
            <person name="Stevens L."/>
            <person name="Kumar S."/>
            <person name="Blaxter L. M."/>
        </authorList>
    </citation>
    <scope>NUCLEOTIDE SEQUENCE [LARGE SCALE GENOMIC DNA]</scope>
</reference>
<proteinExistence type="predicted"/>
<dbReference type="Proteomes" id="UP000494206">
    <property type="component" value="Unassembled WGS sequence"/>
</dbReference>
<evidence type="ECO:0000313" key="4">
    <source>
        <dbReference type="Proteomes" id="UP000494206"/>
    </source>
</evidence>
<comment type="caution">
    <text evidence="3">The sequence shown here is derived from an EMBL/GenBank/DDBJ whole genome shotgun (WGS) entry which is preliminary data.</text>
</comment>
<gene>
    <name evidence="3" type="ORF">CBOVIS_LOCUS11210</name>
</gene>
<evidence type="ECO:0000313" key="3">
    <source>
        <dbReference type="EMBL" id="CAB3409573.1"/>
    </source>
</evidence>
<evidence type="ECO:0000256" key="2">
    <source>
        <dbReference type="SAM" id="MobiDB-lite"/>
    </source>
</evidence>
<organism evidence="3 4">
    <name type="scientific">Caenorhabditis bovis</name>
    <dbReference type="NCBI Taxonomy" id="2654633"/>
    <lineage>
        <taxon>Eukaryota</taxon>
        <taxon>Metazoa</taxon>
        <taxon>Ecdysozoa</taxon>
        <taxon>Nematoda</taxon>
        <taxon>Chromadorea</taxon>
        <taxon>Rhabditida</taxon>
        <taxon>Rhabditina</taxon>
        <taxon>Rhabditomorpha</taxon>
        <taxon>Rhabditoidea</taxon>
        <taxon>Rhabditidae</taxon>
        <taxon>Peloderinae</taxon>
        <taxon>Caenorhabditis</taxon>
    </lineage>
</organism>
<protein>
    <submittedName>
        <fullName evidence="3">Uncharacterized protein</fullName>
    </submittedName>
</protein>